<dbReference type="EMBL" id="JBHTCH010000006">
    <property type="protein sequence ID" value="MFC7360142.1"/>
    <property type="molecule type" value="Genomic_DNA"/>
</dbReference>
<evidence type="ECO:0000256" key="1">
    <source>
        <dbReference type="SAM" id="MobiDB-lite"/>
    </source>
</evidence>
<evidence type="ECO:0000313" key="3">
    <source>
        <dbReference type="Proteomes" id="UP001596524"/>
    </source>
</evidence>
<keyword evidence="3" id="KW-1185">Reference proteome</keyword>
<protein>
    <submittedName>
        <fullName evidence="2">Uncharacterized protein</fullName>
    </submittedName>
</protein>
<dbReference type="RefSeq" id="WP_255892002.1">
    <property type="nucleotide sequence ID" value="NZ_JAFMZM010000005.1"/>
</dbReference>
<feature type="region of interest" description="Disordered" evidence="1">
    <location>
        <begin position="1"/>
        <end position="27"/>
    </location>
</feature>
<dbReference type="Proteomes" id="UP001596524">
    <property type="component" value="Unassembled WGS sequence"/>
</dbReference>
<proteinExistence type="predicted"/>
<organism evidence="2 3">
    <name type="scientific">Nocardioides astragali</name>
    <dbReference type="NCBI Taxonomy" id="1776736"/>
    <lineage>
        <taxon>Bacteria</taxon>
        <taxon>Bacillati</taxon>
        <taxon>Actinomycetota</taxon>
        <taxon>Actinomycetes</taxon>
        <taxon>Propionibacteriales</taxon>
        <taxon>Nocardioidaceae</taxon>
        <taxon>Nocardioides</taxon>
    </lineage>
</organism>
<sequence>MTDVPSAARPLEDAEAQTPIDGLDPSTDEARNRIEKLISALGVEAVIWVDDIHFSAGEGNAEDVTEPLAASMPLQASVVELLRSDDSGAGAAEVDEDDPAAIADFVRESWSGFSAGLQSRLLETARTMQQDLAEHVASEQIADDLRAQTALATVFDGIAEFVPMSMTDWTAGWRDLLHDGRKYLVLFDRTFTREQPGADDKGEELLGELVGEVSVNVWAGLLTRHANDEASERDLTHSLRQRFPAHADRLIAIGKFRTSSLQLLPAGLRALLLVRELGAYRKLVGEALDAAAQAAASAFSELSDYAVVEAIAVAQEEGSFELDHPLRLAHHAHSGTLAVSLRDDSFASESLPALRGASVGAFRNAESDAAQIRALLRADTFEADEHVNRLGLPVEIGDIFRMQPPPGGEAKTFILLGQACDLSVRSKGLRTPEIRTVTLSRILHAADGGTGGSRHEIGYLEAGSDQRWAIDLRAGYDLMVPVCVLDATVFNEDGRSVIALDYVESRPMAASWLARLVALQKQAKKAIDTYASYEGQLKKVSSRDKILASVAADLTAGSTDPKSGVSVQIDSQAKTVTYGLARVGRLRSEIAMRTADMAAQYRSRPAFELGLVRETVT</sequence>
<evidence type="ECO:0000313" key="2">
    <source>
        <dbReference type="EMBL" id="MFC7360142.1"/>
    </source>
</evidence>
<accession>A0ABW2MYM1</accession>
<comment type="caution">
    <text evidence="2">The sequence shown here is derived from an EMBL/GenBank/DDBJ whole genome shotgun (WGS) entry which is preliminary data.</text>
</comment>
<name>A0ABW2MYM1_9ACTN</name>
<gene>
    <name evidence="2" type="ORF">ACFQO6_07640</name>
</gene>
<reference evidence="3" key="1">
    <citation type="journal article" date="2019" name="Int. J. Syst. Evol. Microbiol.">
        <title>The Global Catalogue of Microorganisms (GCM) 10K type strain sequencing project: providing services to taxonomists for standard genome sequencing and annotation.</title>
        <authorList>
            <consortium name="The Broad Institute Genomics Platform"/>
            <consortium name="The Broad Institute Genome Sequencing Center for Infectious Disease"/>
            <person name="Wu L."/>
            <person name="Ma J."/>
        </authorList>
    </citation>
    <scope>NUCLEOTIDE SEQUENCE [LARGE SCALE GENOMIC DNA]</scope>
    <source>
        <strain evidence="3">FCH27</strain>
    </source>
</reference>